<dbReference type="SUPFAM" id="SSF143120">
    <property type="entry name" value="YefM-like"/>
    <property type="match status" value="1"/>
</dbReference>
<dbReference type="Proteomes" id="UP000177208">
    <property type="component" value="Unassembled WGS sequence"/>
</dbReference>
<name>A0A1F7G7U7_9BACT</name>
<comment type="similarity">
    <text evidence="1 2">Belongs to the phD/YefM antitoxin family.</text>
</comment>
<evidence type="ECO:0000256" key="2">
    <source>
        <dbReference type="RuleBase" id="RU362080"/>
    </source>
</evidence>
<evidence type="ECO:0000256" key="1">
    <source>
        <dbReference type="ARBA" id="ARBA00009981"/>
    </source>
</evidence>
<proteinExistence type="inferred from homology"/>
<dbReference type="Pfam" id="PF02604">
    <property type="entry name" value="PhdYeFM_antitox"/>
    <property type="match status" value="1"/>
</dbReference>
<gene>
    <name evidence="3" type="ORF">A2774_01160</name>
</gene>
<comment type="function">
    <text evidence="2">Antitoxin component of a type II toxin-antitoxin (TA) system.</text>
</comment>
<reference evidence="3 4" key="1">
    <citation type="journal article" date="2016" name="Nat. Commun.">
        <title>Thousands of microbial genomes shed light on interconnected biogeochemical processes in an aquifer system.</title>
        <authorList>
            <person name="Anantharaman K."/>
            <person name="Brown C.T."/>
            <person name="Hug L.A."/>
            <person name="Sharon I."/>
            <person name="Castelle C.J."/>
            <person name="Probst A.J."/>
            <person name="Thomas B.C."/>
            <person name="Singh A."/>
            <person name="Wilkins M.J."/>
            <person name="Karaoz U."/>
            <person name="Brodie E.L."/>
            <person name="Williams K.H."/>
            <person name="Hubbard S.S."/>
            <person name="Banfield J.F."/>
        </authorList>
    </citation>
    <scope>NUCLEOTIDE SEQUENCE [LARGE SCALE GENOMIC DNA]</scope>
</reference>
<dbReference type="InterPro" id="IPR036165">
    <property type="entry name" value="YefM-like_sf"/>
</dbReference>
<organism evidence="3 4">
    <name type="scientific">Candidatus Roizmanbacteria bacterium RIFCSPHIGHO2_01_FULL_39_12c</name>
    <dbReference type="NCBI Taxonomy" id="1802031"/>
    <lineage>
        <taxon>Bacteria</taxon>
        <taxon>Candidatus Roizmaniibacteriota</taxon>
    </lineage>
</organism>
<comment type="caution">
    <text evidence="3">The sequence shown here is derived from an EMBL/GenBank/DDBJ whole genome shotgun (WGS) entry which is preliminary data.</text>
</comment>
<protein>
    <recommendedName>
        <fullName evidence="2">Antitoxin</fullName>
    </recommendedName>
</protein>
<dbReference type="InterPro" id="IPR006442">
    <property type="entry name" value="Antitoxin_Phd/YefM"/>
</dbReference>
<dbReference type="AlphaFoldDB" id="A0A1F7G7U7"/>
<evidence type="ECO:0000313" key="3">
    <source>
        <dbReference type="EMBL" id="OGK15007.1"/>
    </source>
</evidence>
<accession>A0A1F7G7U7</accession>
<dbReference type="EMBL" id="MFZG01000043">
    <property type="protein sequence ID" value="OGK15007.1"/>
    <property type="molecule type" value="Genomic_DNA"/>
</dbReference>
<evidence type="ECO:0000313" key="4">
    <source>
        <dbReference type="Proteomes" id="UP000177208"/>
    </source>
</evidence>
<sequence>MYNNFVMNIITSTVLRNNLSDSLKEVTEKKDYLLVAKKGKVTSALVNIDLFEDLMALVNKKYVKSIKKAREEYKKGDFFSHAEVFGEI</sequence>